<dbReference type="OMA" id="ELANWHQ"/>
<evidence type="ECO:0000313" key="1">
    <source>
        <dbReference type="EMBL" id="OJI89122.1"/>
    </source>
</evidence>
<evidence type="ECO:0000313" key="2">
    <source>
        <dbReference type="Proteomes" id="UP000184304"/>
    </source>
</evidence>
<dbReference type="Proteomes" id="UP000184304">
    <property type="component" value="Unassembled WGS sequence"/>
</dbReference>
<gene>
    <name evidence="1" type="ORF">ASPTUDRAFT_195769</name>
</gene>
<name>A0A1L9NIW8_ASPTC</name>
<proteinExistence type="predicted"/>
<accession>A0A1L9NIW8</accession>
<keyword evidence="2" id="KW-1185">Reference proteome</keyword>
<dbReference type="VEuPathDB" id="FungiDB:ASPTUDRAFT_195769"/>
<dbReference type="Pfam" id="PF13606">
    <property type="entry name" value="Ank_3"/>
    <property type="match status" value="1"/>
</dbReference>
<organism evidence="1 2">
    <name type="scientific">Aspergillus tubingensis (strain CBS 134.48)</name>
    <dbReference type="NCBI Taxonomy" id="767770"/>
    <lineage>
        <taxon>Eukaryota</taxon>
        <taxon>Fungi</taxon>
        <taxon>Dikarya</taxon>
        <taxon>Ascomycota</taxon>
        <taxon>Pezizomycotina</taxon>
        <taxon>Eurotiomycetes</taxon>
        <taxon>Eurotiomycetidae</taxon>
        <taxon>Eurotiales</taxon>
        <taxon>Aspergillaceae</taxon>
        <taxon>Aspergillus</taxon>
        <taxon>Aspergillus subgen. Circumdati</taxon>
    </lineage>
</organism>
<dbReference type="SMART" id="SM00248">
    <property type="entry name" value="ANK"/>
    <property type="match status" value="2"/>
</dbReference>
<protein>
    <submittedName>
        <fullName evidence="1">Uncharacterized protein</fullName>
    </submittedName>
</protein>
<sequence length="444" mass="51061">MLLRERYSWAASQHATTEFEYYVNSWISRYPKLSGNPGPVGDMCRLATPDDLPFRKMLLRIQAVVLNNRQRILEAYIDAGVSPNIVSAGHGMGSLLFIAAISNHSDMVEFLFEKGAEPRRRPELPSEWSMLDEVGVYIHSEKPVDNWEKTMLSFLERGVIFSKPTVARQLCGMPNAPHLLEVALRNGLDIHRISLLHIAAERDNRELLKTILSHAPEQLHAQAILSSTRYPVRHQPALDVAISSGITMNVGYLLDMGSKPTFYSLEDAIDICKTGRSGDRVKFPYESPGWRAWKLLWVGYVQRIASKLDLDSVEAASTLERILRDESWSVQWENPEDGSLYLPALFRKMSRRSRLLYARRLDFRRYEVRLTVARIKLQKLEDDLDRPKPSWWQALDRRVSRDTSISLEIIREIEKAKERDYVEQKVKGLEEILQLRHEAAVDVP</sequence>
<dbReference type="AlphaFoldDB" id="A0A1L9NIW8"/>
<dbReference type="Gene3D" id="1.25.40.20">
    <property type="entry name" value="Ankyrin repeat-containing domain"/>
    <property type="match status" value="1"/>
</dbReference>
<dbReference type="SUPFAM" id="SSF48403">
    <property type="entry name" value="Ankyrin repeat"/>
    <property type="match status" value="1"/>
</dbReference>
<dbReference type="OrthoDB" id="4385933at2759"/>
<dbReference type="EMBL" id="KV878178">
    <property type="protein sequence ID" value="OJI89122.1"/>
    <property type="molecule type" value="Genomic_DNA"/>
</dbReference>
<dbReference type="InterPro" id="IPR002110">
    <property type="entry name" value="Ankyrin_rpt"/>
</dbReference>
<dbReference type="InterPro" id="IPR036770">
    <property type="entry name" value="Ankyrin_rpt-contain_sf"/>
</dbReference>
<reference evidence="2" key="1">
    <citation type="journal article" date="2017" name="Genome Biol.">
        <title>Comparative genomics reveals high biological diversity and specific adaptations in the industrially and medically important fungal genus Aspergillus.</title>
        <authorList>
            <person name="de Vries R.P."/>
            <person name="Riley R."/>
            <person name="Wiebenga A."/>
            <person name="Aguilar-Osorio G."/>
            <person name="Amillis S."/>
            <person name="Uchima C.A."/>
            <person name="Anderluh G."/>
            <person name="Asadollahi M."/>
            <person name="Askin M."/>
            <person name="Barry K."/>
            <person name="Battaglia E."/>
            <person name="Bayram O."/>
            <person name="Benocci T."/>
            <person name="Braus-Stromeyer S.A."/>
            <person name="Caldana C."/>
            <person name="Canovas D."/>
            <person name="Cerqueira G.C."/>
            <person name="Chen F."/>
            <person name="Chen W."/>
            <person name="Choi C."/>
            <person name="Clum A."/>
            <person name="Dos Santos R.A."/>
            <person name="Damasio A.R."/>
            <person name="Diallinas G."/>
            <person name="Emri T."/>
            <person name="Fekete E."/>
            <person name="Flipphi M."/>
            <person name="Freyberg S."/>
            <person name="Gallo A."/>
            <person name="Gournas C."/>
            <person name="Habgood R."/>
            <person name="Hainaut M."/>
            <person name="Harispe M.L."/>
            <person name="Henrissat B."/>
            <person name="Hilden K.S."/>
            <person name="Hope R."/>
            <person name="Hossain A."/>
            <person name="Karabika E."/>
            <person name="Karaffa L."/>
            <person name="Karanyi Z."/>
            <person name="Krasevec N."/>
            <person name="Kuo A."/>
            <person name="Kusch H."/>
            <person name="LaButti K."/>
            <person name="Lagendijk E.L."/>
            <person name="Lapidus A."/>
            <person name="Levasseur A."/>
            <person name="Lindquist E."/>
            <person name="Lipzen A."/>
            <person name="Logrieco A.F."/>
            <person name="MacCabe A."/>
            <person name="Maekelae M.R."/>
            <person name="Malavazi I."/>
            <person name="Melin P."/>
            <person name="Meyer V."/>
            <person name="Mielnichuk N."/>
            <person name="Miskei M."/>
            <person name="Molnar A.P."/>
            <person name="Mule G."/>
            <person name="Ngan C.Y."/>
            <person name="Orejas M."/>
            <person name="Orosz E."/>
            <person name="Ouedraogo J.P."/>
            <person name="Overkamp K.M."/>
            <person name="Park H.-S."/>
            <person name="Perrone G."/>
            <person name="Piumi F."/>
            <person name="Punt P.J."/>
            <person name="Ram A.F."/>
            <person name="Ramon A."/>
            <person name="Rauscher S."/>
            <person name="Record E."/>
            <person name="Riano-Pachon D.M."/>
            <person name="Robert V."/>
            <person name="Roehrig J."/>
            <person name="Ruller R."/>
            <person name="Salamov A."/>
            <person name="Salih N.S."/>
            <person name="Samson R.A."/>
            <person name="Sandor E."/>
            <person name="Sanguinetti M."/>
            <person name="Schuetze T."/>
            <person name="Sepcic K."/>
            <person name="Shelest E."/>
            <person name="Sherlock G."/>
            <person name="Sophianopoulou V."/>
            <person name="Squina F.M."/>
            <person name="Sun H."/>
            <person name="Susca A."/>
            <person name="Todd R.B."/>
            <person name="Tsang A."/>
            <person name="Unkles S.E."/>
            <person name="van de Wiele N."/>
            <person name="van Rossen-Uffink D."/>
            <person name="Oliveira J.V."/>
            <person name="Vesth T.C."/>
            <person name="Visser J."/>
            <person name="Yu J.-H."/>
            <person name="Zhou M."/>
            <person name="Andersen M.R."/>
            <person name="Archer D.B."/>
            <person name="Baker S.E."/>
            <person name="Benoit I."/>
            <person name="Brakhage A.A."/>
            <person name="Braus G.H."/>
            <person name="Fischer R."/>
            <person name="Frisvad J.C."/>
            <person name="Goldman G.H."/>
            <person name="Houbraken J."/>
            <person name="Oakley B."/>
            <person name="Pocsi I."/>
            <person name="Scazzocchio C."/>
            <person name="Seiboth B."/>
            <person name="vanKuyk P.A."/>
            <person name="Wortman J."/>
            <person name="Dyer P.S."/>
            <person name="Grigoriev I.V."/>
        </authorList>
    </citation>
    <scope>NUCLEOTIDE SEQUENCE [LARGE SCALE GENOMIC DNA]</scope>
    <source>
        <strain evidence="2">CBS 134.48</strain>
    </source>
</reference>